<comment type="caution">
    <text evidence="2">The sequence shown here is derived from an EMBL/GenBank/DDBJ whole genome shotgun (WGS) entry which is preliminary data.</text>
</comment>
<dbReference type="AlphaFoldDB" id="A0A919SZ95"/>
<evidence type="ECO:0000256" key="1">
    <source>
        <dbReference type="SAM" id="MobiDB-lite"/>
    </source>
</evidence>
<protein>
    <recommendedName>
        <fullName evidence="4">PLD phosphodiesterase domain-containing protein</fullName>
    </recommendedName>
</protein>
<feature type="region of interest" description="Disordered" evidence="1">
    <location>
        <begin position="556"/>
        <end position="586"/>
    </location>
</feature>
<accession>A0A919SZ95</accession>
<evidence type="ECO:0008006" key="4">
    <source>
        <dbReference type="Google" id="ProtNLM"/>
    </source>
</evidence>
<keyword evidence="3" id="KW-1185">Reference proteome</keyword>
<sequence length="891" mass="97122">MSDTPAFVVPEQIQGAWTNLIVLTYSAHLDFFETHLLRQLSRVPNRIILADDRRLADQFATAARTGQRLGQANRTYMAAPIRNPWAAHAKAVLLTTSTAGRLLVGSGNLGPDGYTEPGELWHKYTYDDGAGEHLDVFAAVRSLIDGIAARRWLDPAAVSALDLTWSSTPWLPPRPTGRQALHHNLDTPLIEAITAAVDGPVDLLTAYAPFHDEEATALGRLLDRLRPRRLRVLLTSDTSVDGERLSAVVNRPGTAVSLERAQVTDAPTAFLHAKIIHVVCVDREVLVTGSANLSRRALLLPATTGNIELAVIETRPPGGFAGLYMPLTVQPLPVAEPLMLRFRGGGDLPPADTAAVLYSELRGNLLTLVLTTAVTSGVPQLVFPDGTALLALAAEDDGTVFRFRLTDADVERLARGGRIDVRLPGSVEGAEPEPTWPYHVDALRGRTARTADNHLLGSTGSLPGTDDDLSQLLKQLEQALIFDPETAWKVAGGRTATPADDGGEAESVRWEEIDWERLYRHPRYRGYQHNSRPDGQRASDIEVILSSIAARLKGVTGSPSVADKDDDLGASSEPDDTGDEEQLTRHLSVSTRTRMACNRLAVRYTAALQDVVFQEKLGPTLTVRNAVILSHVLRELLHSDAIDPGHAITAQLASWSFLWGPQGLIASLPDQEREAAEQVLTEAQARQTTLRALAELTEYDFDDELRRAVREHTQALLLSPALGFDQHLLTLTAPDARQAAALVANLRYLAGDYTDSEIVELMTTGWGIATTAVGWETSVVRRPPCRGRPARSDEADVLRVQKHIPGLTADRAGADLARLAAHMIVARVDFDYVRIRFAEGRDVAYWDAAAGEGICFIADDEKELTDLQPEFPAWWQHLDKLDGRPAASVAA</sequence>
<organism evidence="2 3">
    <name type="scientific">Actinoplanes auranticolor</name>
    <dbReference type="NCBI Taxonomy" id="47988"/>
    <lineage>
        <taxon>Bacteria</taxon>
        <taxon>Bacillati</taxon>
        <taxon>Actinomycetota</taxon>
        <taxon>Actinomycetes</taxon>
        <taxon>Micromonosporales</taxon>
        <taxon>Micromonosporaceae</taxon>
        <taxon>Actinoplanes</taxon>
    </lineage>
</organism>
<reference evidence="2" key="1">
    <citation type="submission" date="2021-03" db="EMBL/GenBank/DDBJ databases">
        <title>Whole genome shotgun sequence of Actinoplanes auranticolor NBRC 12245.</title>
        <authorList>
            <person name="Komaki H."/>
            <person name="Tamura T."/>
        </authorList>
    </citation>
    <scope>NUCLEOTIDE SEQUENCE</scope>
    <source>
        <strain evidence="2">NBRC 12245</strain>
    </source>
</reference>
<proteinExistence type="predicted"/>
<feature type="compositionally biased region" description="Acidic residues" evidence="1">
    <location>
        <begin position="564"/>
        <end position="581"/>
    </location>
</feature>
<dbReference type="RefSeq" id="WP_212994694.1">
    <property type="nucleotide sequence ID" value="NZ_BAABEA010000032.1"/>
</dbReference>
<dbReference type="EMBL" id="BOQL01000090">
    <property type="protein sequence ID" value="GIM80136.1"/>
    <property type="molecule type" value="Genomic_DNA"/>
</dbReference>
<evidence type="ECO:0000313" key="3">
    <source>
        <dbReference type="Proteomes" id="UP000681340"/>
    </source>
</evidence>
<gene>
    <name evidence="2" type="ORF">Aau02nite_89150</name>
</gene>
<name>A0A919SZ95_9ACTN</name>
<dbReference type="SUPFAM" id="SSF56024">
    <property type="entry name" value="Phospholipase D/nuclease"/>
    <property type="match status" value="1"/>
</dbReference>
<dbReference type="Proteomes" id="UP000681340">
    <property type="component" value="Unassembled WGS sequence"/>
</dbReference>
<evidence type="ECO:0000313" key="2">
    <source>
        <dbReference type="EMBL" id="GIM80136.1"/>
    </source>
</evidence>